<protein>
    <submittedName>
        <fullName evidence="2">Uncharacterized protein</fullName>
    </submittedName>
</protein>
<dbReference type="EMBL" id="JBBMFF010000270">
    <property type="protein sequence ID" value="MEQ2512314.1"/>
    <property type="molecule type" value="Genomic_DNA"/>
</dbReference>
<keyword evidence="3" id="KW-1185">Reference proteome</keyword>
<reference evidence="2 3" key="1">
    <citation type="submission" date="2024-03" db="EMBL/GenBank/DDBJ databases">
        <title>Human intestinal bacterial collection.</title>
        <authorList>
            <person name="Pauvert C."/>
            <person name="Hitch T.C.A."/>
            <person name="Clavel T."/>
        </authorList>
    </citation>
    <scope>NUCLEOTIDE SEQUENCE [LARGE SCALE GENOMIC DNA]</scope>
    <source>
        <strain evidence="2 3">CLA-AA-H192</strain>
    </source>
</reference>
<dbReference type="Proteomes" id="UP001491552">
    <property type="component" value="Unassembled WGS sequence"/>
</dbReference>
<proteinExistence type="predicted"/>
<gene>
    <name evidence="2" type="ORF">WMO66_13860</name>
</gene>
<evidence type="ECO:0000313" key="3">
    <source>
        <dbReference type="Proteomes" id="UP001491552"/>
    </source>
</evidence>
<accession>A0ABV1GA93</accession>
<dbReference type="RefSeq" id="WP_257362925.1">
    <property type="nucleotide sequence ID" value="NZ_JBBMFF010000270.1"/>
</dbReference>
<sequence>MQQIGNRRFLFNPKTGVLVLGRQYQETSLVNASHAVELADAGITKDFDDFVRGWIGTGRNYPKGVIHFAPCVDSGNISLFDRAFDTLEMFRENGALAGTVVRGFGSRWEQPLSAILTDLQKEEQKPSLRQQLRKTPEGKAVRHRKENQQQR</sequence>
<comment type="caution">
    <text evidence="2">The sequence shown here is derived from an EMBL/GenBank/DDBJ whole genome shotgun (WGS) entry which is preliminary data.</text>
</comment>
<name>A0ABV1GA93_9FIRM</name>
<evidence type="ECO:0000313" key="2">
    <source>
        <dbReference type="EMBL" id="MEQ2512314.1"/>
    </source>
</evidence>
<feature type="compositionally biased region" description="Basic and acidic residues" evidence="1">
    <location>
        <begin position="134"/>
        <end position="151"/>
    </location>
</feature>
<evidence type="ECO:0000256" key="1">
    <source>
        <dbReference type="SAM" id="MobiDB-lite"/>
    </source>
</evidence>
<organism evidence="2 3">
    <name type="scientific">Faecousia intestinalis</name>
    <dbReference type="NCBI Taxonomy" id="3133167"/>
    <lineage>
        <taxon>Bacteria</taxon>
        <taxon>Bacillati</taxon>
        <taxon>Bacillota</taxon>
        <taxon>Clostridia</taxon>
        <taxon>Eubacteriales</taxon>
        <taxon>Oscillospiraceae</taxon>
        <taxon>Faecousia</taxon>
    </lineage>
</organism>
<feature type="region of interest" description="Disordered" evidence="1">
    <location>
        <begin position="119"/>
        <end position="151"/>
    </location>
</feature>